<organism evidence="2 3">
    <name type="scientific">Fluctibacter halophilus</name>
    <dbReference type="NCBI Taxonomy" id="226011"/>
    <lineage>
        <taxon>Bacteria</taxon>
        <taxon>Pseudomonadati</taxon>
        <taxon>Pseudomonadota</taxon>
        <taxon>Gammaproteobacteria</taxon>
        <taxon>Alteromonadales</taxon>
        <taxon>Alteromonadaceae</taxon>
        <taxon>Fluctibacter</taxon>
    </lineage>
</organism>
<accession>A0ABS8GAP3</accession>
<evidence type="ECO:0000313" key="3">
    <source>
        <dbReference type="Proteomes" id="UP001520878"/>
    </source>
</evidence>
<dbReference type="EMBL" id="JAJEWP010000004">
    <property type="protein sequence ID" value="MCC2617478.1"/>
    <property type="molecule type" value="Genomic_DNA"/>
</dbReference>
<gene>
    <name evidence="2" type="ORF">LJ739_14590</name>
</gene>
<comment type="caution">
    <text evidence="2">The sequence shown here is derived from an EMBL/GenBank/DDBJ whole genome shotgun (WGS) entry which is preliminary data.</text>
</comment>
<feature type="chain" id="PRO_5046269061" evidence="1">
    <location>
        <begin position="24"/>
        <end position="177"/>
    </location>
</feature>
<dbReference type="Proteomes" id="UP001520878">
    <property type="component" value="Unassembled WGS sequence"/>
</dbReference>
<evidence type="ECO:0000313" key="2">
    <source>
        <dbReference type="EMBL" id="MCC2617478.1"/>
    </source>
</evidence>
<keyword evidence="3" id="KW-1185">Reference proteome</keyword>
<reference evidence="2 3" key="1">
    <citation type="submission" date="2021-10" db="EMBL/GenBank/DDBJ databases">
        <title>Draft genome of Aestuariibacter halophilus JC2043.</title>
        <authorList>
            <person name="Emsley S.A."/>
            <person name="Pfannmuller K.M."/>
            <person name="Ushijima B."/>
            <person name="Saw J.H."/>
            <person name="Videau P."/>
        </authorList>
    </citation>
    <scope>NUCLEOTIDE SEQUENCE [LARGE SCALE GENOMIC DNA]</scope>
    <source>
        <strain evidence="2 3">JC2043</strain>
    </source>
</reference>
<feature type="signal peptide" evidence="1">
    <location>
        <begin position="1"/>
        <end position="23"/>
    </location>
</feature>
<keyword evidence="1" id="KW-0732">Signal</keyword>
<sequence>MKSLLHRITTLAVGACCSVCVSAGTLYMIKEKDGTVRYTDMPVAGAVPVDLSGVNSAVMPALAPTKTAPATKTVQRPAVQYDLSITAPADGATIRNNLGNFSVSGQVSPTGPGVFQLLMDGNVVATNPIPQFSLESVDRGEHTLQLQLVDNTGKILASSPQHTVYLHRASALITPSL</sequence>
<name>A0ABS8GAP3_9ALTE</name>
<protein>
    <submittedName>
        <fullName evidence="2">DUF4124 domain-containing protein</fullName>
    </submittedName>
</protein>
<proteinExistence type="predicted"/>
<evidence type="ECO:0000256" key="1">
    <source>
        <dbReference type="SAM" id="SignalP"/>
    </source>
</evidence>
<dbReference type="RefSeq" id="WP_229161647.1">
    <property type="nucleotide sequence ID" value="NZ_JAJEWP010000004.1"/>
</dbReference>